<evidence type="ECO:0000313" key="2">
    <source>
        <dbReference type="Proteomes" id="UP000334019"/>
    </source>
</evidence>
<dbReference type="EMBL" id="CP045851">
    <property type="protein sequence ID" value="QGG94743.1"/>
    <property type="molecule type" value="Genomic_DNA"/>
</dbReference>
<proteinExistence type="predicted"/>
<evidence type="ECO:0000313" key="1">
    <source>
        <dbReference type="EMBL" id="QGG94743.1"/>
    </source>
</evidence>
<dbReference type="RefSeq" id="WP_153758849.1">
    <property type="nucleotide sequence ID" value="NZ_CP045851.1"/>
</dbReference>
<sequence>MTDPTGTPRRALAIAAHPDDVEFQCGATLAKWAADGCEVSHLICTDGSKGSWEPEDDLDALVALRQREQRAAAAALGATGEVVFLGWPDGELEAGLVQRAQVAEWIRRLRPDVVLGHDPWKRYRLHPDHRHAGWLAVDGVVAARDPHFFPEHDVAHHRPSALWLFEADEPDHVEDVTGFGERKVAALLEHVSQFRTTMYIDPDDDGTQRDAFGRRVLDGLAEIGAAAGFAEGERFKVVAPL</sequence>
<dbReference type="PANTHER" id="PTHR12993:SF28">
    <property type="entry name" value="LMBE FAMILY PROTEIN"/>
    <property type="match status" value="1"/>
</dbReference>
<dbReference type="InterPro" id="IPR003737">
    <property type="entry name" value="GlcNAc_PI_deacetylase-related"/>
</dbReference>
<dbReference type="GO" id="GO:0016137">
    <property type="term" value="P:glycoside metabolic process"/>
    <property type="evidence" value="ECO:0007669"/>
    <property type="project" value="UniProtKB-ARBA"/>
</dbReference>
<gene>
    <name evidence="1" type="ORF">GH723_06250</name>
</gene>
<dbReference type="PANTHER" id="PTHR12993">
    <property type="entry name" value="N-ACETYLGLUCOSAMINYL-PHOSPHATIDYLINOSITOL DE-N-ACETYLASE-RELATED"/>
    <property type="match status" value="1"/>
</dbReference>
<accession>A0A5Q2RGA6</accession>
<dbReference type="KEGG" id="atq:GH723_06250"/>
<reference evidence="1 2" key="1">
    <citation type="submission" date="2019-11" db="EMBL/GenBank/DDBJ databases">
        <authorList>
            <person name="He Y."/>
        </authorList>
    </citation>
    <scope>NUCLEOTIDE SEQUENCE [LARGE SCALE GENOMIC DNA]</scope>
    <source>
        <strain evidence="1 2">SCSIO 58843</strain>
    </source>
</reference>
<dbReference type="SUPFAM" id="SSF102588">
    <property type="entry name" value="LmbE-like"/>
    <property type="match status" value="1"/>
</dbReference>
<dbReference type="InterPro" id="IPR024078">
    <property type="entry name" value="LmbE-like_dom_sf"/>
</dbReference>
<name>A0A5Q2RGA6_9ACTN</name>
<dbReference type="AlphaFoldDB" id="A0A5Q2RGA6"/>
<organism evidence="1 2">
    <name type="scientific">Actinomarinicola tropica</name>
    <dbReference type="NCBI Taxonomy" id="2789776"/>
    <lineage>
        <taxon>Bacteria</taxon>
        <taxon>Bacillati</taxon>
        <taxon>Actinomycetota</taxon>
        <taxon>Acidimicrobiia</taxon>
        <taxon>Acidimicrobiales</taxon>
        <taxon>Iamiaceae</taxon>
        <taxon>Actinomarinicola</taxon>
    </lineage>
</organism>
<dbReference type="GO" id="GO:0016811">
    <property type="term" value="F:hydrolase activity, acting on carbon-nitrogen (but not peptide) bonds, in linear amides"/>
    <property type="evidence" value="ECO:0007669"/>
    <property type="project" value="TreeGrafter"/>
</dbReference>
<keyword evidence="2" id="KW-1185">Reference proteome</keyword>
<protein>
    <submittedName>
        <fullName evidence="1">PIG-L family deacetylase</fullName>
    </submittedName>
</protein>
<dbReference type="Gene3D" id="3.40.50.10320">
    <property type="entry name" value="LmbE-like"/>
    <property type="match status" value="1"/>
</dbReference>
<dbReference type="Pfam" id="PF02585">
    <property type="entry name" value="PIG-L"/>
    <property type="match status" value="1"/>
</dbReference>
<dbReference type="Proteomes" id="UP000334019">
    <property type="component" value="Chromosome"/>
</dbReference>